<name>A0A0F9KX12_9ZZZZ</name>
<comment type="similarity">
    <text evidence="2">Belongs to the pyruvate kinase family.</text>
</comment>
<evidence type="ECO:0000256" key="2">
    <source>
        <dbReference type="ARBA" id="ARBA00008663"/>
    </source>
</evidence>
<dbReference type="PRINTS" id="PR01050">
    <property type="entry name" value="PYRUVTKNASE"/>
</dbReference>
<dbReference type="GO" id="GO:0000287">
    <property type="term" value="F:magnesium ion binding"/>
    <property type="evidence" value="ECO:0007669"/>
    <property type="project" value="InterPro"/>
</dbReference>
<dbReference type="InterPro" id="IPR015795">
    <property type="entry name" value="Pyrv_Knase_C"/>
</dbReference>
<dbReference type="Pfam" id="PF02887">
    <property type="entry name" value="PK_C"/>
    <property type="match status" value="1"/>
</dbReference>
<dbReference type="AlphaFoldDB" id="A0A0F9KX12"/>
<dbReference type="GO" id="GO:0005524">
    <property type="term" value="F:ATP binding"/>
    <property type="evidence" value="ECO:0007669"/>
    <property type="project" value="UniProtKB-KW"/>
</dbReference>
<keyword evidence="11" id="KW-0670">Pyruvate</keyword>
<dbReference type="Pfam" id="PF00224">
    <property type="entry name" value="PK"/>
    <property type="match status" value="1"/>
</dbReference>
<evidence type="ECO:0000256" key="6">
    <source>
        <dbReference type="ARBA" id="ARBA00022741"/>
    </source>
</evidence>
<keyword evidence="8" id="KW-0067">ATP-binding</keyword>
<dbReference type="InterPro" id="IPR001697">
    <property type="entry name" value="Pyr_Knase"/>
</dbReference>
<dbReference type="Gene3D" id="3.20.20.60">
    <property type="entry name" value="Phosphoenolpyruvate-binding domains"/>
    <property type="match status" value="1"/>
</dbReference>
<dbReference type="GO" id="GO:0016301">
    <property type="term" value="F:kinase activity"/>
    <property type="evidence" value="ECO:0007669"/>
    <property type="project" value="UniProtKB-KW"/>
</dbReference>
<accession>A0A0F9KX12</accession>
<evidence type="ECO:0000313" key="14">
    <source>
        <dbReference type="EMBL" id="KKM26648.1"/>
    </source>
</evidence>
<evidence type="ECO:0000256" key="10">
    <source>
        <dbReference type="ARBA" id="ARBA00023152"/>
    </source>
</evidence>
<evidence type="ECO:0000256" key="1">
    <source>
        <dbReference type="ARBA" id="ARBA00004997"/>
    </source>
</evidence>
<organism evidence="14">
    <name type="scientific">marine sediment metagenome</name>
    <dbReference type="NCBI Taxonomy" id="412755"/>
    <lineage>
        <taxon>unclassified sequences</taxon>
        <taxon>metagenomes</taxon>
        <taxon>ecological metagenomes</taxon>
    </lineage>
</organism>
<keyword evidence="7" id="KW-0418">Kinase</keyword>
<evidence type="ECO:0000256" key="9">
    <source>
        <dbReference type="ARBA" id="ARBA00022842"/>
    </source>
</evidence>
<keyword evidence="9" id="KW-0460">Magnesium</keyword>
<dbReference type="SUPFAM" id="SSF51621">
    <property type="entry name" value="Phosphoenolpyruvate/pyruvate domain"/>
    <property type="match status" value="1"/>
</dbReference>
<dbReference type="PANTHER" id="PTHR11817">
    <property type="entry name" value="PYRUVATE KINASE"/>
    <property type="match status" value="1"/>
</dbReference>
<evidence type="ECO:0000256" key="7">
    <source>
        <dbReference type="ARBA" id="ARBA00022777"/>
    </source>
</evidence>
<evidence type="ECO:0000259" key="12">
    <source>
        <dbReference type="Pfam" id="PF00224"/>
    </source>
</evidence>
<dbReference type="InterPro" id="IPR015793">
    <property type="entry name" value="Pyrv_Knase_brl"/>
</dbReference>
<dbReference type="Gene3D" id="3.40.1380.20">
    <property type="entry name" value="Pyruvate kinase, C-terminal domain"/>
    <property type="match status" value="1"/>
</dbReference>
<dbReference type="UniPathway" id="UPA00109">
    <property type="reaction ID" value="UER00188"/>
</dbReference>
<dbReference type="InterPro" id="IPR015813">
    <property type="entry name" value="Pyrv/PenolPyrv_kinase-like_dom"/>
</dbReference>
<dbReference type="GO" id="GO:0004743">
    <property type="term" value="F:pyruvate kinase activity"/>
    <property type="evidence" value="ECO:0007669"/>
    <property type="project" value="UniProtKB-EC"/>
</dbReference>
<keyword evidence="10" id="KW-0324">Glycolysis</keyword>
<gene>
    <name evidence="14" type="ORF">LCGC14_1582680</name>
</gene>
<keyword evidence="4" id="KW-0808">Transferase</keyword>
<keyword evidence="6" id="KW-0547">Nucleotide-binding</keyword>
<dbReference type="InterPro" id="IPR040442">
    <property type="entry name" value="Pyrv_kinase-like_dom_sf"/>
</dbReference>
<dbReference type="EC" id="2.7.1.40" evidence="3"/>
<protein>
    <recommendedName>
        <fullName evidence="3">pyruvate kinase</fullName>
        <ecNumber evidence="3">2.7.1.40</ecNumber>
    </recommendedName>
</protein>
<proteinExistence type="inferred from homology"/>
<evidence type="ECO:0000256" key="3">
    <source>
        <dbReference type="ARBA" id="ARBA00012142"/>
    </source>
</evidence>
<feature type="domain" description="Pyruvate kinase barrel" evidence="12">
    <location>
        <begin position="3"/>
        <end position="113"/>
    </location>
</feature>
<comment type="pathway">
    <text evidence="1">Carbohydrate degradation; glycolysis; pyruvate from D-glyceraldehyde 3-phosphate: step 5/5.</text>
</comment>
<sequence>GGHAAIVAKIERAEALVDIENIVAATDVIMVARGDLGVEMGDAALPPIQKRLISLARQKNHITIIATQMMESMIENPIPTRAEVFDVANAVLDGTDAVMLSGETAVGKNPIKTLAAVDRVCLQAEQEREIRVSRHRIDSHFERIDEAIAMAAMYTANHLDVKAIVALTDSGATPLWMSRISSGIPIFALTRHQKTVQRLTLYRGVYPLQIAVEHNDHALMNKEMVSELLRRGVVSDGDIVIITKGDLETQGSTNALKIVTVGNMVEPV</sequence>
<reference evidence="14" key="1">
    <citation type="journal article" date="2015" name="Nature">
        <title>Complex archaea that bridge the gap between prokaryotes and eukaryotes.</title>
        <authorList>
            <person name="Spang A."/>
            <person name="Saw J.H."/>
            <person name="Jorgensen S.L."/>
            <person name="Zaremba-Niedzwiedzka K."/>
            <person name="Martijn J."/>
            <person name="Lind A.E."/>
            <person name="van Eijk R."/>
            <person name="Schleper C."/>
            <person name="Guy L."/>
            <person name="Ettema T.J."/>
        </authorList>
    </citation>
    <scope>NUCLEOTIDE SEQUENCE</scope>
</reference>
<evidence type="ECO:0000256" key="5">
    <source>
        <dbReference type="ARBA" id="ARBA00022723"/>
    </source>
</evidence>
<dbReference type="EMBL" id="LAZR01012472">
    <property type="protein sequence ID" value="KKM26648.1"/>
    <property type="molecule type" value="Genomic_DNA"/>
</dbReference>
<dbReference type="GO" id="GO:0030955">
    <property type="term" value="F:potassium ion binding"/>
    <property type="evidence" value="ECO:0007669"/>
    <property type="project" value="InterPro"/>
</dbReference>
<dbReference type="InterPro" id="IPR018209">
    <property type="entry name" value="Pyrv_Knase_AS"/>
</dbReference>
<feature type="domain" description="Pyruvate kinase C-terminal" evidence="13">
    <location>
        <begin position="146"/>
        <end position="259"/>
    </location>
</feature>
<keyword evidence="5" id="KW-0479">Metal-binding</keyword>
<dbReference type="InterPro" id="IPR036918">
    <property type="entry name" value="Pyrv_Knase_C_sf"/>
</dbReference>
<comment type="caution">
    <text evidence="14">The sequence shown here is derived from an EMBL/GenBank/DDBJ whole genome shotgun (WGS) entry which is preliminary data.</text>
</comment>
<evidence type="ECO:0000256" key="8">
    <source>
        <dbReference type="ARBA" id="ARBA00022840"/>
    </source>
</evidence>
<evidence type="ECO:0000256" key="11">
    <source>
        <dbReference type="ARBA" id="ARBA00023317"/>
    </source>
</evidence>
<evidence type="ECO:0000256" key="4">
    <source>
        <dbReference type="ARBA" id="ARBA00022679"/>
    </source>
</evidence>
<evidence type="ECO:0000259" key="13">
    <source>
        <dbReference type="Pfam" id="PF02887"/>
    </source>
</evidence>
<feature type="non-terminal residue" evidence="14">
    <location>
        <position position="1"/>
    </location>
</feature>
<dbReference type="PROSITE" id="PS00110">
    <property type="entry name" value="PYRUVATE_KINASE"/>
    <property type="match status" value="1"/>
</dbReference>
<dbReference type="SUPFAM" id="SSF52935">
    <property type="entry name" value="PK C-terminal domain-like"/>
    <property type="match status" value="1"/>
</dbReference>